<dbReference type="Pfam" id="PF00589">
    <property type="entry name" value="Phage_integrase"/>
    <property type="match status" value="1"/>
</dbReference>
<dbReference type="InterPro" id="IPR022000">
    <property type="entry name" value="Min27-like_integrase_DNA_bind"/>
</dbReference>
<feature type="domain" description="Tyr recombinase" evidence="5">
    <location>
        <begin position="209"/>
        <end position="392"/>
    </location>
</feature>
<dbReference type="STRING" id="57664.SAMN05661003_105127"/>
<dbReference type="PANTHER" id="PTHR30349">
    <property type="entry name" value="PHAGE INTEGRASE-RELATED"/>
    <property type="match status" value="1"/>
</dbReference>
<dbReference type="Gene3D" id="1.10.443.10">
    <property type="entry name" value="Intergrase catalytic core"/>
    <property type="match status" value="1"/>
</dbReference>
<dbReference type="InterPro" id="IPR044068">
    <property type="entry name" value="CB"/>
</dbReference>
<keyword evidence="1" id="KW-0229">DNA integration</keyword>
<dbReference type="InterPro" id="IPR010998">
    <property type="entry name" value="Integrase_recombinase_N"/>
</dbReference>
<dbReference type="GO" id="GO:0015074">
    <property type="term" value="P:DNA integration"/>
    <property type="evidence" value="ECO:0007669"/>
    <property type="project" value="UniProtKB-KW"/>
</dbReference>
<keyword evidence="3" id="KW-0233">DNA recombination</keyword>
<dbReference type="OrthoDB" id="5391994at2"/>
<dbReference type="InterPro" id="IPR011010">
    <property type="entry name" value="DNA_brk_join_enz"/>
</dbReference>
<evidence type="ECO:0000256" key="1">
    <source>
        <dbReference type="ARBA" id="ARBA00022908"/>
    </source>
</evidence>
<sequence length="427" mass="49183">MGSIRCRDGFLFFDFRVHSIRCREQTRLSDTASNRKRLVKILQQIEKEIDAGVFSYAQYFPGSRNIEKIAAIETARQQHQALPAEAGPHRAATRAQSGMTPLFECFSQDWFLENEVRWKRSYRKTVRGNLDKHLIAEFGKKEVGSIDKGEILRFRSTLAKVRNGSKEGLSPDRINHIMTTLRMILEDAADRFDFTTPFARIKPLKVIRSDVDPFSIEEVTRFLKFVRPDFRDYYTVRFFTGMRTGEIDGLKWEYVDFDRRLIRIRETLVDGQADVTKTPASIREICMSEPVFQALQRQFQVSASCGSYVFCNREGQPLDHRNITKRIWYPSLRMMGIKPRKPYQTRHTAATLWLAAGENPEWIARQMGHTTTRMLFTVYSRFVPNLTRRDGSAFENLLAARLPGVIKDPAEIAVSPVSDVVGGADHV</sequence>
<dbReference type="PROSITE" id="PS51898">
    <property type="entry name" value="TYR_RECOMBINASE"/>
    <property type="match status" value="1"/>
</dbReference>
<feature type="domain" description="Core-binding (CB)" evidence="6">
    <location>
        <begin position="101"/>
        <end position="189"/>
    </location>
</feature>
<accession>A0A1G7B975</accession>
<dbReference type="Pfam" id="PF12167">
    <property type="entry name" value="Arm-DNA-bind_2"/>
    <property type="match status" value="1"/>
</dbReference>
<dbReference type="PROSITE" id="PS51900">
    <property type="entry name" value="CB"/>
    <property type="match status" value="1"/>
</dbReference>
<name>A0A1G7B975_9BACT</name>
<evidence type="ECO:0000256" key="4">
    <source>
        <dbReference type="PROSITE-ProRule" id="PRU01248"/>
    </source>
</evidence>
<proteinExistence type="predicted"/>
<evidence type="ECO:0000259" key="6">
    <source>
        <dbReference type="PROSITE" id="PS51900"/>
    </source>
</evidence>
<protein>
    <submittedName>
        <fullName evidence="7">Integrase</fullName>
    </submittedName>
</protein>
<dbReference type="AlphaFoldDB" id="A0A1G7B975"/>
<dbReference type="InterPro" id="IPR002104">
    <property type="entry name" value="Integrase_catalytic"/>
</dbReference>
<dbReference type="InterPro" id="IPR013762">
    <property type="entry name" value="Integrase-like_cat_sf"/>
</dbReference>
<evidence type="ECO:0000256" key="2">
    <source>
        <dbReference type="ARBA" id="ARBA00023125"/>
    </source>
</evidence>
<dbReference type="GO" id="GO:0006310">
    <property type="term" value="P:DNA recombination"/>
    <property type="evidence" value="ECO:0007669"/>
    <property type="project" value="UniProtKB-KW"/>
</dbReference>
<evidence type="ECO:0000313" key="7">
    <source>
        <dbReference type="EMBL" id="SDE23678.1"/>
    </source>
</evidence>
<dbReference type="PANTHER" id="PTHR30349:SF36">
    <property type="entry name" value="PROPHAGE INTEGRASE INTR-RELATED"/>
    <property type="match status" value="1"/>
</dbReference>
<keyword evidence="2 4" id="KW-0238">DNA-binding</keyword>
<dbReference type="SUPFAM" id="SSF56349">
    <property type="entry name" value="DNA breaking-rejoining enzymes"/>
    <property type="match status" value="1"/>
</dbReference>
<keyword evidence="8" id="KW-1185">Reference proteome</keyword>
<gene>
    <name evidence="7" type="ORF">SAMN05661003_105127</name>
</gene>
<dbReference type="Gene3D" id="1.10.150.130">
    <property type="match status" value="1"/>
</dbReference>
<organism evidence="7 8">
    <name type="scientific">Desulfuromonas thiophila</name>
    <dbReference type="NCBI Taxonomy" id="57664"/>
    <lineage>
        <taxon>Bacteria</taxon>
        <taxon>Pseudomonadati</taxon>
        <taxon>Thermodesulfobacteriota</taxon>
        <taxon>Desulfuromonadia</taxon>
        <taxon>Desulfuromonadales</taxon>
        <taxon>Desulfuromonadaceae</taxon>
        <taxon>Desulfuromonas</taxon>
    </lineage>
</organism>
<dbReference type="EMBL" id="FNAQ01000005">
    <property type="protein sequence ID" value="SDE23678.1"/>
    <property type="molecule type" value="Genomic_DNA"/>
</dbReference>
<evidence type="ECO:0000259" key="5">
    <source>
        <dbReference type="PROSITE" id="PS51898"/>
    </source>
</evidence>
<dbReference type="Proteomes" id="UP000243205">
    <property type="component" value="Unassembled WGS sequence"/>
</dbReference>
<dbReference type="CDD" id="cd01189">
    <property type="entry name" value="INT_ICEBs1_C_like"/>
    <property type="match status" value="1"/>
</dbReference>
<dbReference type="InterPro" id="IPR050090">
    <property type="entry name" value="Tyrosine_recombinase_XerCD"/>
</dbReference>
<evidence type="ECO:0000313" key="8">
    <source>
        <dbReference type="Proteomes" id="UP000243205"/>
    </source>
</evidence>
<reference evidence="8" key="1">
    <citation type="submission" date="2016-10" db="EMBL/GenBank/DDBJ databases">
        <authorList>
            <person name="Varghese N."/>
            <person name="Submissions S."/>
        </authorList>
    </citation>
    <scope>NUCLEOTIDE SEQUENCE [LARGE SCALE GENOMIC DNA]</scope>
    <source>
        <strain evidence="8">DSM 8987</strain>
    </source>
</reference>
<evidence type="ECO:0000256" key="3">
    <source>
        <dbReference type="ARBA" id="ARBA00023172"/>
    </source>
</evidence>
<dbReference type="GO" id="GO:0003677">
    <property type="term" value="F:DNA binding"/>
    <property type="evidence" value="ECO:0007669"/>
    <property type="project" value="UniProtKB-UniRule"/>
</dbReference>
<dbReference type="RefSeq" id="WP_092077786.1">
    <property type="nucleotide sequence ID" value="NZ_FNAQ01000005.1"/>
</dbReference>